<keyword evidence="1" id="KW-0812">Transmembrane</keyword>
<organism evidence="2 3">
    <name type="scientific">Nostoc commune NIES-4072</name>
    <dbReference type="NCBI Taxonomy" id="2005467"/>
    <lineage>
        <taxon>Bacteria</taxon>
        <taxon>Bacillati</taxon>
        <taxon>Cyanobacteriota</taxon>
        <taxon>Cyanophyceae</taxon>
        <taxon>Nostocales</taxon>
        <taxon>Nostocaceae</taxon>
        <taxon>Nostoc</taxon>
    </lineage>
</organism>
<name>A0A2R5G389_NOSCO</name>
<dbReference type="AlphaFoldDB" id="A0A2R5G389"/>
<evidence type="ECO:0000313" key="3">
    <source>
        <dbReference type="Proteomes" id="UP000245124"/>
    </source>
</evidence>
<dbReference type="RefSeq" id="WP_109012922.1">
    <property type="nucleotide sequence ID" value="NZ_BDUD01000002.1"/>
</dbReference>
<accession>A0A2R5G389</accession>
<keyword evidence="1" id="KW-0472">Membrane</keyword>
<evidence type="ECO:0000256" key="1">
    <source>
        <dbReference type="SAM" id="Phobius"/>
    </source>
</evidence>
<evidence type="ECO:0000313" key="2">
    <source>
        <dbReference type="EMBL" id="GBG22913.1"/>
    </source>
</evidence>
<feature type="transmembrane region" description="Helical" evidence="1">
    <location>
        <begin position="29"/>
        <end position="47"/>
    </location>
</feature>
<keyword evidence="3" id="KW-1185">Reference proteome</keyword>
<reference evidence="2 3" key="1">
    <citation type="submission" date="2017-06" db="EMBL/GenBank/DDBJ databases">
        <title>Genome sequencing of cyanobaciteial culture collection at National Institute for Environmental Studies (NIES).</title>
        <authorList>
            <person name="Hirose Y."/>
            <person name="Shimura Y."/>
            <person name="Fujisawa T."/>
            <person name="Nakamura Y."/>
            <person name="Kawachi M."/>
        </authorList>
    </citation>
    <scope>NUCLEOTIDE SEQUENCE [LARGE SCALE GENOMIC DNA]</scope>
    <source>
        <strain evidence="2 3">NIES-4072</strain>
    </source>
</reference>
<dbReference type="Proteomes" id="UP000245124">
    <property type="component" value="Unassembled WGS sequence"/>
</dbReference>
<dbReference type="EMBL" id="BDUD01000002">
    <property type="protein sequence ID" value="GBG22913.1"/>
    <property type="molecule type" value="Genomic_DNA"/>
</dbReference>
<protein>
    <submittedName>
        <fullName evidence="2">Uncharacterized protein</fullName>
    </submittedName>
</protein>
<comment type="caution">
    <text evidence="2">The sequence shown here is derived from an EMBL/GenBank/DDBJ whole genome shotgun (WGS) entry which is preliminary data.</text>
</comment>
<feature type="transmembrane region" description="Helical" evidence="1">
    <location>
        <begin position="5"/>
        <end position="23"/>
    </location>
</feature>
<dbReference type="OrthoDB" id="561356at2"/>
<proteinExistence type="predicted"/>
<sequence>MPVNLIILVAAVIVALIIFRALLDLLKTFLSTAIAIVIIVIILKVLGFSPQDLMHEIVNLPQIINHLLGGNK</sequence>
<keyword evidence="1" id="KW-1133">Transmembrane helix</keyword>
<gene>
    <name evidence="2" type="ORF">NIES4072_66250</name>
</gene>